<keyword evidence="2" id="KW-1133">Transmembrane helix</keyword>
<evidence type="ECO:0000313" key="5">
    <source>
        <dbReference type="EMBL" id="KXT01146.1"/>
    </source>
</evidence>
<organism evidence="5 6">
    <name type="scientific">Pseudocercospora musae</name>
    <dbReference type="NCBI Taxonomy" id="113226"/>
    <lineage>
        <taxon>Eukaryota</taxon>
        <taxon>Fungi</taxon>
        <taxon>Dikarya</taxon>
        <taxon>Ascomycota</taxon>
        <taxon>Pezizomycotina</taxon>
        <taxon>Dothideomycetes</taxon>
        <taxon>Dothideomycetidae</taxon>
        <taxon>Mycosphaerellales</taxon>
        <taxon>Mycosphaerellaceae</taxon>
        <taxon>Pseudocercospora</taxon>
    </lineage>
</organism>
<dbReference type="Pfam" id="PF10785">
    <property type="entry name" value="NADH-u_ox-rdase"/>
    <property type="match status" value="1"/>
</dbReference>
<evidence type="ECO:0000259" key="3">
    <source>
        <dbReference type="Pfam" id="PF10785"/>
    </source>
</evidence>
<name>A0A139HFF6_9PEZI</name>
<dbReference type="PANTHER" id="PTHR34062">
    <property type="entry name" value="OXIDOREDUCTASE 21 KDA SUBUNIT, PUTATIVE (AFU_ORTHOLOGUE AFUA_4G04750)-RELATED"/>
    <property type="match status" value="1"/>
</dbReference>
<dbReference type="PANTHER" id="PTHR34062:SF1">
    <property type="entry name" value="NADH-UBIQUINONE OXIDOREDUCTASE 21KDA SUBUNIT N-TERMINAL DOMAIN-CONTAINING PROTEIN"/>
    <property type="match status" value="1"/>
</dbReference>
<sequence length="234" mass="26283">MASQESPRPPSVQTLTEGPELGRTGRPNVQARRLVGDYPLIDSDPHFTRVVKYARSSDYLAAVGTAAISPALMLWWERISPSEVGRGGFAQIMRLSGAIGATAGFLMLYSRSINRFYGFSENRREIEMDMREMTDKVKRGEPLYGKTTLTEYMQGASARQSRYSGVFLHVMPWFNFANHDQHGVDTAKYYQNAEREPKARLRSREGPAKALFLRTTSPNAAKILCTLPNGEKQK</sequence>
<evidence type="ECO:0000256" key="2">
    <source>
        <dbReference type="SAM" id="Phobius"/>
    </source>
</evidence>
<feature type="transmembrane region" description="Helical" evidence="2">
    <location>
        <begin position="88"/>
        <end position="109"/>
    </location>
</feature>
<comment type="caution">
    <text evidence="5">The sequence shown here is derived from an EMBL/GenBank/DDBJ whole genome shotgun (WGS) entry which is preliminary data.</text>
</comment>
<accession>A0A139HFF6</accession>
<feature type="compositionally biased region" description="Polar residues" evidence="1">
    <location>
        <begin position="1"/>
        <end position="16"/>
    </location>
</feature>
<dbReference type="Proteomes" id="UP000073492">
    <property type="component" value="Unassembled WGS sequence"/>
</dbReference>
<dbReference type="EMBL" id="LFZO01000663">
    <property type="protein sequence ID" value="KXT01146.1"/>
    <property type="molecule type" value="Genomic_DNA"/>
</dbReference>
<reference evidence="5 6" key="1">
    <citation type="submission" date="2015-07" db="EMBL/GenBank/DDBJ databases">
        <title>Comparative genomics of the Sigatoka disease complex on banana suggests a link between parallel evolutionary changes in Pseudocercospora fijiensis and Pseudocercospora eumusae and increased virulence on the banana host.</title>
        <authorList>
            <person name="Chang T.-C."/>
            <person name="Salvucci A."/>
            <person name="Crous P.W."/>
            <person name="Stergiopoulos I."/>
        </authorList>
    </citation>
    <scope>NUCLEOTIDE SEQUENCE [LARGE SCALE GENOMIC DNA]</scope>
    <source>
        <strain evidence="5 6">CBS 116634</strain>
    </source>
</reference>
<evidence type="ECO:0000259" key="4">
    <source>
        <dbReference type="Pfam" id="PF12853"/>
    </source>
</evidence>
<proteinExistence type="predicted"/>
<evidence type="ECO:0008006" key="7">
    <source>
        <dbReference type="Google" id="ProtNLM"/>
    </source>
</evidence>
<dbReference type="Pfam" id="PF12853">
    <property type="entry name" value="NADH_u_ox_C"/>
    <property type="match status" value="1"/>
</dbReference>
<protein>
    <recommendedName>
        <fullName evidence="7">NADH-ubiquinone oxidoreductase 21kDa subunit N-terminal domain-containing protein</fullName>
    </recommendedName>
</protein>
<dbReference type="InterPro" id="IPR024549">
    <property type="entry name" value="NADH-UbQ_OxRdtase_su21_C_fun"/>
</dbReference>
<dbReference type="AlphaFoldDB" id="A0A139HFF6"/>
<feature type="domain" description="NADH-ubiquinone oxidoreductase 21kDa subunit N-terminal" evidence="3">
    <location>
        <begin position="37"/>
        <end position="121"/>
    </location>
</feature>
<keyword evidence="2" id="KW-0472">Membrane</keyword>
<gene>
    <name evidence="5" type="ORF">AC579_1265</name>
</gene>
<feature type="domain" description="NADH-ubiquinone oxidoreductase 21kDa subunit C-terminal fungi" evidence="4">
    <location>
        <begin position="130"/>
        <end position="198"/>
    </location>
</feature>
<dbReference type="InterPro" id="IPR019721">
    <property type="entry name" value="NADH-UbQ_OxRdtase_su21_N"/>
</dbReference>
<feature type="region of interest" description="Disordered" evidence="1">
    <location>
        <begin position="1"/>
        <end position="27"/>
    </location>
</feature>
<evidence type="ECO:0000256" key="1">
    <source>
        <dbReference type="SAM" id="MobiDB-lite"/>
    </source>
</evidence>
<dbReference type="InterPro" id="IPR053229">
    <property type="entry name" value="NADH-Q_oxidrdct_subunit"/>
</dbReference>
<keyword evidence="6" id="KW-1185">Reference proteome</keyword>
<feature type="transmembrane region" description="Helical" evidence="2">
    <location>
        <begin position="59"/>
        <end position="76"/>
    </location>
</feature>
<keyword evidence="2" id="KW-0812">Transmembrane</keyword>
<evidence type="ECO:0000313" key="6">
    <source>
        <dbReference type="Proteomes" id="UP000073492"/>
    </source>
</evidence>